<name>A0AA36LSS4_YERMO</name>
<dbReference type="EC" id="2.4.1.129" evidence="1"/>
<reference evidence="1 2" key="1">
    <citation type="submission" date="2015-03" db="EMBL/GenBank/DDBJ databases">
        <authorList>
            <consortium name="Pathogen Informatics"/>
            <person name="Murphy D."/>
        </authorList>
    </citation>
    <scope>NUCLEOTIDE SEQUENCE [LARGE SCALE GENOMIC DNA]</scope>
    <source>
        <strain evidence="1 2">FE82747</strain>
    </source>
</reference>
<sequence>MISKPKNDSNNYIRWRFGLLCSAYYGGAVSAPVFSDIMGQILRTMNVEPDAIPIRVTRHS</sequence>
<keyword evidence="1" id="KW-0132">Cell division</keyword>
<accession>A0AA36LSS4</accession>
<keyword evidence="1" id="KW-0131">Cell cycle</keyword>
<gene>
    <name evidence="1" type="primary">ftsI_2</name>
    <name evidence="1" type="ORF">ERS008502_04080</name>
</gene>
<dbReference type="Gene3D" id="3.30.450.330">
    <property type="match status" value="1"/>
</dbReference>
<dbReference type="Proteomes" id="UP000040841">
    <property type="component" value="Unassembled WGS sequence"/>
</dbReference>
<organism evidence="1 2">
    <name type="scientific">Yersinia mollaretii</name>
    <dbReference type="NCBI Taxonomy" id="33060"/>
    <lineage>
        <taxon>Bacteria</taxon>
        <taxon>Pseudomonadati</taxon>
        <taxon>Pseudomonadota</taxon>
        <taxon>Gammaproteobacteria</taxon>
        <taxon>Enterobacterales</taxon>
        <taxon>Yersiniaceae</taxon>
        <taxon>Yersinia</taxon>
    </lineage>
</organism>
<dbReference type="RefSeq" id="WP_049646805.1">
    <property type="nucleotide sequence ID" value="NZ_CABHYS010000005.1"/>
</dbReference>
<evidence type="ECO:0000313" key="2">
    <source>
        <dbReference type="Proteomes" id="UP000040841"/>
    </source>
</evidence>
<dbReference type="GO" id="GO:0051301">
    <property type="term" value="P:cell division"/>
    <property type="evidence" value="ECO:0007669"/>
    <property type="project" value="UniProtKB-KW"/>
</dbReference>
<keyword evidence="1" id="KW-0328">Glycosyltransferase</keyword>
<dbReference type="AlphaFoldDB" id="A0AA36LSS4"/>
<proteinExistence type="predicted"/>
<keyword evidence="1" id="KW-0808">Transferase</keyword>
<dbReference type="EMBL" id="CQBM01000018">
    <property type="protein sequence ID" value="CNI71924.1"/>
    <property type="molecule type" value="Genomic_DNA"/>
</dbReference>
<comment type="caution">
    <text evidence="1">The sequence shown here is derived from an EMBL/GenBank/DDBJ whole genome shotgun (WGS) entry which is preliminary data.</text>
</comment>
<protein>
    <submittedName>
        <fullName evidence="1">Cell division protein FtsI</fullName>
        <ecNumber evidence="1">2.4.1.129</ecNumber>
    </submittedName>
</protein>
<dbReference type="GO" id="GO:0016757">
    <property type="term" value="F:glycosyltransferase activity"/>
    <property type="evidence" value="ECO:0007669"/>
    <property type="project" value="UniProtKB-KW"/>
</dbReference>
<evidence type="ECO:0000313" key="1">
    <source>
        <dbReference type="EMBL" id="CNI71924.1"/>
    </source>
</evidence>